<evidence type="ECO:0000313" key="7">
    <source>
        <dbReference type="EMBL" id="AOO66133.1"/>
    </source>
</evidence>
<dbReference type="AlphaFoldDB" id="A0A1D7TMB1"/>
<dbReference type="GO" id="GO:0016491">
    <property type="term" value="F:oxidoreductase activity"/>
    <property type="evidence" value="ECO:0007669"/>
    <property type="project" value="UniProtKB-KW"/>
</dbReference>
<dbReference type="PATRIC" id="fig|1193502.14.peg.2404"/>
<dbReference type="PANTHER" id="PTHR43400:SF7">
    <property type="entry name" value="FAD-DEPENDENT OXIDOREDUCTASE 2 FAD BINDING DOMAIN-CONTAINING PROTEIN"/>
    <property type="match status" value="1"/>
</dbReference>
<dbReference type="InterPro" id="IPR036188">
    <property type="entry name" value="FAD/NAD-bd_sf"/>
</dbReference>
<proteinExistence type="inferred from homology"/>
<dbReference type="RefSeq" id="WP_069478729.1">
    <property type="nucleotide sequence ID" value="NZ_CP017111.1"/>
</dbReference>
<evidence type="ECO:0000259" key="6">
    <source>
        <dbReference type="Pfam" id="PF00890"/>
    </source>
</evidence>
<gene>
    <name evidence="7" type="ORF">SHALO_2373</name>
</gene>
<feature type="signal peptide" evidence="5">
    <location>
        <begin position="1"/>
        <end position="32"/>
    </location>
</feature>
<name>A0A1D7TMB1_9BACT</name>
<dbReference type="Gene3D" id="3.90.700.10">
    <property type="entry name" value="Succinate dehydrogenase/fumarate reductase flavoprotein, catalytic domain"/>
    <property type="match status" value="1"/>
</dbReference>
<dbReference type="SUPFAM" id="SSF51905">
    <property type="entry name" value="FAD/NAD(P)-binding domain"/>
    <property type="match status" value="1"/>
</dbReference>
<dbReference type="Gene3D" id="3.50.50.60">
    <property type="entry name" value="FAD/NAD(P)-binding domain"/>
    <property type="match status" value="1"/>
</dbReference>
<dbReference type="InterPro" id="IPR010960">
    <property type="entry name" value="Flavocytochrome_c"/>
</dbReference>
<dbReference type="NCBIfam" id="TIGR01813">
    <property type="entry name" value="flavo_cyto_c"/>
    <property type="match status" value="1"/>
</dbReference>
<dbReference type="Pfam" id="PF00890">
    <property type="entry name" value="FAD_binding_2"/>
    <property type="match status" value="1"/>
</dbReference>
<evidence type="ECO:0000256" key="2">
    <source>
        <dbReference type="ARBA" id="ARBA00022630"/>
    </source>
</evidence>
<dbReference type="InterPro" id="IPR006311">
    <property type="entry name" value="TAT_signal"/>
</dbReference>
<keyword evidence="3 5" id="KW-0274">FAD</keyword>
<dbReference type="EMBL" id="CP017111">
    <property type="protein sequence ID" value="AOO66133.1"/>
    <property type="molecule type" value="Genomic_DNA"/>
</dbReference>
<protein>
    <submittedName>
        <fullName evidence="7">Putative periplasmic flavocytochrome c</fullName>
    </submittedName>
</protein>
<dbReference type="PROSITE" id="PS51318">
    <property type="entry name" value="TAT"/>
    <property type="match status" value="1"/>
</dbReference>
<comment type="similarity">
    <text evidence="5">Belongs to the FAD-dependent oxidoreductase 2 family. FRD/SDH subfamily.</text>
</comment>
<keyword evidence="4 5" id="KW-0560">Oxidoreductase</keyword>
<evidence type="ECO:0000256" key="4">
    <source>
        <dbReference type="ARBA" id="ARBA00023002"/>
    </source>
</evidence>
<dbReference type="PANTHER" id="PTHR43400">
    <property type="entry name" value="FUMARATE REDUCTASE"/>
    <property type="match status" value="1"/>
</dbReference>
<accession>A0A1D7TMB1</accession>
<organism evidence="7 8">
    <name type="scientific">Sulfurospirillum halorespirans DSM 13726</name>
    <dbReference type="NCBI Taxonomy" id="1193502"/>
    <lineage>
        <taxon>Bacteria</taxon>
        <taxon>Pseudomonadati</taxon>
        <taxon>Campylobacterota</taxon>
        <taxon>Epsilonproteobacteria</taxon>
        <taxon>Campylobacterales</taxon>
        <taxon>Sulfurospirillaceae</taxon>
        <taxon>Sulfurospirillum</taxon>
    </lineage>
</organism>
<sequence>MSQETIMSRRDALKLGFVGAGAAMLSASQAMAAAPTEKDVKFDEEYDVIVIGSGFAGLAAAAKSAERGYKVLILEKMGRVGGNSVINGGGMAIPNNPLQKKYGIEDSNEKFYADCLKAGLGINHVEMLELIAKRAFDAFDFAVKCGAQFQDDKPPLQFGGHSVARSVVTKNASGSGIIQPMAAFVEKLPGCKLVTRAKMDDFVMSNDGTTVIGVTARINYRFDNKLYSDDIENKTGEKKVYRAKKGVILASGGFAMDKMFRKMQDPRIPDDADTTNHDGATAGALLKAFQIGALPVHIDWIQQGPWASPDERGFGTSPHVTQGGTFKYGISVDVRNGKRFMNEMADRKTRADAQYVILRQDPKAYPVSLGTYNSFDQNVIETLDKALASGVMKKFDTLDALAANYKIPADALKATVKKYNEDVKNSVVDEFKKQTLPEIYGKEAIEMKGPFYASRQMPKPHHTMGGLKINTKAQVISANTNKPIPGFFAAGEVTGGTHGASRLGSCAITDCLVCGMVAGENI</sequence>
<keyword evidence="8" id="KW-1185">Reference proteome</keyword>
<dbReference type="InterPro" id="IPR050315">
    <property type="entry name" value="FAD-oxidoreductase_2"/>
</dbReference>
<feature type="domain" description="FAD-dependent oxidoreductase 2 FAD-binding" evidence="6">
    <location>
        <begin position="47"/>
        <end position="507"/>
    </location>
</feature>
<comment type="cofactor">
    <cofactor evidence="1">
        <name>FAD</name>
        <dbReference type="ChEBI" id="CHEBI:57692"/>
    </cofactor>
</comment>
<evidence type="ECO:0000256" key="5">
    <source>
        <dbReference type="RuleBase" id="RU366062"/>
    </source>
</evidence>
<feature type="chain" id="PRO_5022251746" evidence="5">
    <location>
        <begin position="33"/>
        <end position="522"/>
    </location>
</feature>
<dbReference type="InterPro" id="IPR003953">
    <property type="entry name" value="FAD-dep_OxRdtase_2_FAD-bd"/>
</dbReference>
<dbReference type="SUPFAM" id="SSF56425">
    <property type="entry name" value="Succinate dehydrogenase/fumarate reductase flavoprotein, catalytic domain"/>
    <property type="match status" value="1"/>
</dbReference>
<dbReference type="KEGG" id="shal:SHALO_2373"/>
<dbReference type="STRING" id="1193502.SHALO_2373"/>
<dbReference type="Proteomes" id="UP000094609">
    <property type="component" value="Chromosome"/>
</dbReference>
<keyword evidence="2 5" id="KW-0285">Flavoprotein</keyword>
<evidence type="ECO:0000256" key="3">
    <source>
        <dbReference type="ARBA" id="ARBA00022827"/>
    </source>
</evidence>
<dbReference type="InterPro" id="IPR027477">
    <property type="entry name" value="Succ_DH/fumarate_Rdtase_cat_sf"/>
</dbReference>
<keyword evidence="5" id="KW-0732">Signal</keyword>
<dbReference type="GO" id="GO:0010181">
    <property type="term" value="F:FMN binding"/>
    <property type="evidence" value="ECO:0007669"/>
    <property type="project" value="InterPro"/>
</dbReference>
<evidence type="ECO:0000313" key="8">
    <source>
        <dbReference type="Proteomes" id="UP000094609"/>
    </source>
</evidence>
<evidence type="ECO:0000256" key="1">
    <source>
        <dbReference type="ARBA" id="ARBA00001974"/>
    </source>
</evidence>
<reference evidence="8" key="1">
    <citation type="submission" date="2016-08" db="EMBL/GenBank/DDBJ databases">
        <title>Complete genome sequence of the organohalide-respiring Epsilonproteobacterium Sulfurospirillum halorespirans.</title>
        <authorList>
            <person name="Goris T."/>
            <person name="Zimmermann J."/>
            <person name="Schenz B."/>
            <person name="Lemos M."/>
            <person name="Hackermueller J."/>
            <person name="Diekert G."/>
        </authorList>
    </citation>
    <scope>NUCLEOTIDE SEQUENCE [LARGE SCALE GENOMIC DNA]</scope>
    <source>
        <strain>DSM 13726</strain>
        <strain evidence="8">PCE-M2</strain>
    </source>
</reference>